<name>A0A9Q0CUL3_9POAL</name>
<proteinExistence type="predicted"/>
<dbReference type="InterPro" id="IPR000608">
    <property type="entry name" value="UBC"/>
</dbReference>
<dbReference type="SUPFAM" id="SSF54495">
    <property type="entry name" value="UBC-like"/>
    <property type="match status" value="1"/>
</dbReference>
<dbReference type="AlphaFoldDB" id="A0A9Q0CUL3"/>
<comment type="caution">
    <text evidence="2">The sequence shown here is derived from an EMBL/GenBank/DDBJ whole genome shotgun (WGS) entry which is preliminary data.</text>
</comment>
<feature type="domain" description="UBC core" evidence="1">
    <location>
        <begin position="1"/>
        <end position="82"/>
    </location>
</feature>
<dbReference type="EMBL" id="JAMQYH010000002">
    <property type="protein sequence ID" value="KAJ1699829.1"/>
    <property type="molecule type" value="Genomic_DNA"/>
</dbReference>
<protein>
    <recommendedName>
        <fullName evidence="1">UBC core domain-containing protein</fullName>
    </recommendedName>
</protein>
<gene>
    <name evidence="2" type="ORF">LUZ63_008341</name>
</gene>
<evidence type="ECO:0000313" key="2">
    <source>
        <dbReference type="EMBL" id="KAJ1699829.1"/>
    </source>
</evidence>
<dbReference type="Gene3D" id="3.10.110.10">
    <property type="entry name" value="Ubiquitin Conjugating Enzyme"/>
    <property type="match status" value="1"/>
</dbReference>
<dbReference type="PROSITE" id="PS50127">
    <property type="entry name" value="UBC_2"/>
    <property type="match status" value="1"/>
</dbReference>
<evidence type="ECO:0000259" key="1">
    <source>
        <dbReference type="PROSITE" id="PS50127"/>
    </source>
</evidence>
<organism evidence="2 3">
    <name type="scientific">Rhynchospora breviuscula</name>
    <dbReference type="NCBI Taxonomy" id="2022672"/>
    <lineage>
        <taxon>Eukaryota</taxon>
        <taxon>Viridiplantae</taxon>
        <taxon>Streptophyta</taxon>
        <taxon>Embryophyta</taxon>
        <taxon>Tracheophyta</taxon>
        <taxon>Spermatophyta</taxon>
        <taxon>Magnoliopsida</taxon>
        <taxon>Liliopsida</taxon>
        <taxon>Poales</taxon>
        <taxon>Cyperaceae</taxon>
        <taxon>Cyperoideae</taxon>
        <taxon>Rhynchosporeae</taxon>
        <taxon>Rhynchospora</taxon>
    </lineage>
</organism>
<reference evidence="2" key="1">
    <citation type="journal article" date="2022" name="Cell">
        <title>Repeat-based holocentromeres influence genome architecture and karyotype evolution.</title>
        <authorList>
            <person name="Hofstatter P.G."/>
            <person name="Thangavel G."/>
            <person name="Lux T."/>
            <person name="Neumann P."/>
            <person name="Vondrak T."/>
            <person name="Novak P."/>
            <person name="Zhang M."/>
            <person name="Costa L."/>
            <person name="Castellani M."/>
            <person name="Scott A."/>
            <person name="Toegelov H."/>
            <person name="Fuchs J."/>
            <person name="Mata-Sucre Y."/>
            <person name="Dias Y."/>
            <person name="Vanzela A.L.L."/>
            <person name="Huettel B."/>
            <person name="Almeida C.C.S."/>
            <person name="Simkova H."/>
            <person name="Souza G."/>
            <person name="Pedrosa-Harand A."/>
            <person name="Macas J."/>
            <person name="Mayer K.F.X."/>
            <person name="Houben A."/>
            <person name="Marques A."/>
        </authorList>
    </citation>
    <scope>NUCLEOTIDE SEQUENCE</scope>
    <source>
        <strain evidence="2">RhyBre1mFocal</strain>
    </source>
</reference>
<dbReference type="PANTHER" id="PTHR24067">
    <property type="entry name" value="UBIQUITIN-CONJUGATING ENZYME E2"/>
    <property type="match status" value="1"/>
</dbReference>
<dbReference type="Pfam" id="PF00179">
    <property type="entry name" value="UQ_con"/>
    <property type="match status" value="1"/>
</dbReference>
<dbReference type="OrthoDB" id="1479104at2759"/>
<accession>A0A9Q0CUL3</accession>
<dbReference type="InterPro" id="IPR016135">
    <property type="entry name" value="UBQ-conjugating_enzyme/RWD"/>
</dbReference>
<sequence length="82" mass="9309">MAHKRIQKESEDLQRNPLALCSAWPDGEDLFHWTGTIMGPPDSPDSGGVLIIKIHFPPDYPFRPPKVNFKTKVSASALWYLF</sequence>
<dbReference type="Proteomes" id="UP001151287">
    <property type="component" value="Unassembled WGS sequence"/>
</dbReference>
<evidence type="ECO:0000313" key="3">
    <source>
        <dbReference type="Proteomes" id="UP001151287"/>
    </source>
</evidence>
<dbReference type="InterPro" id="IPR050113">
    <property type="entry name" value="Ub_conjugating_enzyme"/>
</dbReference>
<keyword evidence="3" id="KW-1185">Reference proteome</keyword>